<sequence length="70" mass="7716">MTVTWSDLTDEERTALKRMNRGPYPSLSKALAERLIFLGLAEERASGIGINRTGRELVIATLLGARSDLL</sequence>
<dbReference type="Proteomes" id="UP000619295">
    <property type="component" value="Unassembled WGS sequence"/>
</dbReference>
<accession>A0A927I3C3</accession>
<evidence type="ECO:0000313" key="2">
    <source>
        <dbReference type="Proteomes" id="UP000619295"/>
    </source>
</evidence>
<dbReference type="EMBL" id="JACXWY010000024">
    <property type="protein sequence ID" value="MBD3848848.1"/>
    <property type="molecule type" value="Genomic_DNA"/>
</dbReference>
<reference evidence="1" key="1">
    <citation type="submission" date="2020-09" db="EMBL/GenBank/DDBJ databases">
        <title>Bosea spartocytisi sp. nov. a root nodule endophyte of Spartocytisus supranubius in the high mountain ecosystem fo the Teide National Park (Canary Islands, Spain).</title>
        <authorList>
            <person name="Pulido-Suarez L."/>
            <person name="Peix A."/>
            <person name="Igual J.M."/>
            <person name="Socas-Perez N."/>
            <person name="Velazquez E."/>
            <person name="Flores-Felix J.D."/>
            <person name="Leon-Barrios M."/>
        </authorList>
    </citation>
    <scope>NUCLEOTIDE SEQUENCE</scope>
    <source>
        <strain evidence="1">SSUT16</strain>
    </source>
</reference>
<proteinExistence type="predicted"/>
<dbReference type="RefSeq" id="WP_191125737.1">
    <property type="nucleotide sequence ID" value="NZ_JACXWY010000024.1"/>
</dbReference>
<protein>
    <submittedName>
        <fullName evidence="1">Uncharacterized protein</fullName>
    </submittedName>
</protein>
<organism evidence="1 2">
    <name type="scientific">Bosea spartocytisi</name>
    <dbReference type="NCBI Taxonomy" id="2773451"/>
    <lineage>
        <taxon>Bacteria</taxon>
        <taxon>Pseudomonadati</taxon>
        <taxon>Pseudomonadota</taxon>
        <taxon>Alphaproteobacteria</taxon>
        <taxon>Hyphomicrobiales</taxon>
        <taxon>Boseaceae</taxon>
        <taxon>Bosea</taxon>
    </lineage>
</organism>
<comment type="caution">
    <text evidence="1">The sequence shown here is derived from an EMBL/GenBank/DDBJ whole genome shotgun (WGS) entry which is preliminary data.</text>
</comment>
<evidence type="ECO:0000313" key="1">
    <source>
        <dbReference type="EMBL" id="MBD3848848.1"/>
    </source>
</evidence>
<name>A0A927I3C3_9HYPH</name>
<keyword evidence="2" id="KW-1185">Reference proteome</keyword>
<gene>
    <name evidence="1" type="ORF">IED13_24385</name>
</gene>
<dbReference type="AlphaFoldDB" id="A0A927I3C3"/>